<comment type="pathway">
    <text evidence="2">Cofactor biosynthesis; NAD(+) biosynthesis; iminoaspartate from L-aspartate (oxidase route): step 1/1.</text>
</comment>
<name>A0A0W8E8P0_9ZZZZ</name>
<evidence type="ECO:0000256" key="3">
    <source>
        <dbReference type="ARBA" id="ARBA00008562"/>
    </source>
</evidence>
<dbReference type="AlphaFoldDB" id="A0A0W8E8P0"/>
<feature type="domain" description="Fumarate reductase/succinate dehydrogenase flavoprotein-like C-terminal" evidence="10">
    <location>
        <begin position="456"/>
        <end position="540"/>
    </location>
</feature>
<evidence type="ECO:0000259" key="9">
    <source>
        <dbReference type="Pfam" id="PF00890"/>
    </source>
</evidence>
<evidence type="ECO:0000256" key="6">
    <source>
        <dbReference type="ARBA" id="ARBA00022642"/>
    </source>
</evidence>
<evidence type="ECO:0000256" key="1">
    <source>
        <dbReference type="ARBA" id="ARBA00001974"/>
    </source>
</evidence>
<organism evidence="11">
    <name type="scientific">hydrocarbon metagenome</name>
    <dbReference type="NCBI Taxonomy" id="938273"/>
    <lineage>
        <taxon>unclassified sequences</taxon>
        <taxon>metagenomes</taxon>
        <taxon>ecological metagenomes</taxon>
    </lineage>
</organism>
<proteinExistence type="inferred from homology"/>
<evidence type="ECO:0000256" key="5">
    <source>
        <dbReference type="ARBA" id="ARBA00022630"/>
    </source>
</evidence>
<dbReference type="FunFam" id="3.90.700.10:FF:000002">
    <property type="entry name" value="L-aspartate oxidase"/>
    <property type="match status" value="1"/>
</dbReference>
<dbReference type="InterPro" id="IPR036188">
    <property type="entry name" value="FAD/NAD-bd_sf"/>
</dbReference>
<dbReference type="Pfam" id="PF00890">
    <property type="entry name" value="FAD_binding_2"/>
    <property type="match status" value="1"/>
</dbReference>
<reference evidence="11" key="1">
    <citation type="journal article" date="2015" name="Proc. Natl. Acad. Sci. U.S.A.">
        <title>Networks of energetic and metabolic interactions define dynamics in microbial communities.</title>
        <authorList>
            <person name="Embree M."/>
            <person name="Liu J.K."/>
            <person name="Al-Bassam M.M."/>
            <person name="Zengler K."/>
        </authorList>
    </citation>
    <scope>NUCLEOTIDE SEQUENCE</scope>
</reference>
<comment type="cofactor">
    <cofactor evidence="1">
        <name>FAD</name>
        <dbReference type="ChEBI" id="CHEBI:57692"/>
    </cofactor>
</comment>
<feature type="domain" description="FAD-dependent oxidoreductase 2 FAD-binding" evidence="9">
    <location>
        <begin position="33"/>
        <end position="403"/>
    </location>
</feature>
<evidence type="ECO:0000313" key="11">
    <source>
        <dbReference type="EMBL" id="KUG04992.1"/>
    </source>
</evidence>
<evidence type="ECO:0000259" key="10">
    <source>
        <dbReference type="Pfam" id="PF02910"/>
    </source>
</evidence>
<evidence type="ECO:0000256" key="2">
    <source>
        <dbReference type="ARBA" id="ARBA00004950"/>
    </source>
</evidence>
<protein>
    <recommendedName>
        <fullName evidence="4">L-aspartate oxidase</fullName>
        <ecNumber evidence="4">1.4.3.16</ecNumber>
    </recommendedName>
</protein>
<accession>A0A0W8E8P0</accession>
<dbReference type="PANTHER" id="PTHR42716">
    <property type="entry name" value="L-ASPARTATE OXIDASE"/>
    <property type="match status" value="1"/>
</dbReference>
<keyword evidence="5" id="KW-0285">Flavoprotein</keyword>
<dbReference type="InterPro" id="IPR005288">
    <property type="entry name" value="NadB"/>
</dbReference>
<dbReference type="SUPFAM" id="SSF51905">
    <property type="entry name" value="FAD/NAD(P)-binding domain"/>
    <property type="match status" value="1"/>
</dbReference>
<keyword evidence="7" id="KW-0274">FAD</keyword>
<evidence type="ECO:0000256" key="8">
    <source>
        <dbReference type="ARBA" id="ARBA00023002"/>
    </source>
</evidence>
<dbReference type="PANTHER" id="PTHR42716:SF2">
    <property type="entry name" value="L-ASPARTATE OXIDASE, CHLOROPLASTIC"/>
    <property type="match status" value="1"/>
</dbReference>
<comment type="similarity">
    <text evidence="3">Belongs to the FAD-dependent oxidoreductase 2 family. NadB subfamily.</text>
</comment>
<dbReference type="Pfam" id="PF02910">
    <property type="entry name" value="Succ_DH_flav_C"/>
    <property type="match status" value="1"/>
</dbReference>
<dbReference type="InterPro" id="IPR027477">
    <property type="entry name" value="Succ_DH/fumarate_Rdtase_cat_sf"/>
</dbReference>
<dbReference type="UniPathway" id="UPA00253">
    <property type="reaction ID" value="UER00326"/>
</dbReference>
<sequence>MIKRKNEKIEKCEMIISRYISKLCRNTPVRTCDFVIIGSGIAGLFTALKASEFGQVVILTKKGIEDSNTGLAQGGIAAAVHEEDSPFLHLEDTLEAGAGLCIIEAVDVLVREGPERVRELIAAGASFDMKDGNISLAREGAHSKARILHAADTTGATIRKALIKKCEECPDIEIIEEQFLIDVLGSEKTKECYGVLIYDAKNQENIIYQARATIIATGGAGQLYKHTTNPDVATADGMAACFRAGCQLSDMEFMQFHPTVLFTSDRQRFLISEAVRGEGGLLYNSNGVRFMGSYHPLEELAPRDIVARAILSELARDESSFVYLDMRNIPQATKRFPNIYQTCLQKGIDISREWVPVSPAAHYTMGGILTNSYGETALYGLYSCGEAACTGVHGANRLASNSLLEGIVFGQRIVDKVEEILYRRKIKTEEMFANYDPAWVYKPLAEQIEPADACLRLKDIMWDQVGIIRNEKGLKEANLMVEEIYSHLAPGSSVLEYYEAVNMLTVARVIIQAALWRKESRGAHWRSDYPLRDDRRWVKHLDFVNC</sequence>
<dbReference type="InterPro" id="IPR015939">
    <property type="entry name" value="Fum_Rdtase/Succ_DH_flav-like_C"/>
</dbReference>
<dbReference type="Gene3D" id="3.90.700.10">
    <property type="entry name" value="Succinate dehydrogenase/fumarate reductase flavoprotein, catalytic domain"/>
    <property type="match status" value="1"/>
</dbReference>
<dbReference type="EMBL" id="LNQE01001832">
    <property type="protein sequence ID" value="KUG04992.1"/>
    <property type="molecule type" value="Genomic_DNA"/>
</dbReference>
<dbReference type="EC" id="1.4.3.16" evidence="4"/>
<dbReference type="Gene3D" id="1.20.58.100">
    <property type="entry name" value="Fumarate reductase/succinate dehydrogenase flavoprotein-like, C-terminal domain"/>
    <property type="match status" value="1"/>
</dbReference>
<gene>
    <name evidence="11" type="ORF">ASZ90_017601</name>
</gene>
<dbReference type="PRINTS" id="PR00368">
    <property type="entry name" value="FADPNR"/>
</dbReference>
<dbReference type="GO" id="GO:0008734">
    <property type="term" value="F:L-aspartate oxidase activity"/>
    <property type="evidence" value="ECO:0007669"/>
    <property type="project" value="UniProtKB-EC"/>
</dbReference>
<comment type="caution">
    <text evidence="11">The sequence shown here is derived from an EMBL/GenBank/DDBJ whole genome shotgun (WGS) entry which is preliminary data.</text>
</comment>
<dbReference type="InterPro" id="IPR037099">
    <property type="entry name" value="Fum_R/Succ_DH_flav-like_C_sf"/>
</dbReference>
<keyword evidence="6" id="KW-0662">Pyridine nucleotide biosynthesis</keyword>
<dbReference type="PIRSF" id="PIRSF000171">
    <property type="entry name" value="SDHA_APRA_LASPO"/>
    <property type="match status" value="1"/>
</dbReference>
<keyword evidence="8 11" id="KW-0560">Oxidoreductase</keyword>
<dbReference type="SUPFAM" id="SSF56425">
    <property type="entry name" value="Succinate dehydrogenase/fumarate reductase flavoprotein, catalytic domain"/>
    <property type="match status" value="1"/>
</dbReference>
<dbReference type="GO" id="GO:0034628">
    <property type="term" value="P:'de novo' NAD+ biosynthetic process from L-aspartate"/>
    <property type="evidence" value="ECO:0007669"/>
    <property type="project" value="TreeGrafter"/>
</dbReference>
<dbReference type="InterPro" id="IPR003953">
    <property type="entry name" value="FAD-dep_OxRdtase_2_FAD-bd"/>
</dbReference>
<dbReference type="NCBIfam" id="TIGR00551">
    <property type="entry name" value="nadB"/>
    <property type="match status" value="1"/>
</dbReference>
<dbReference type="Gene3D" id="3.50.50.60">
    <property type="entry name" value="FAD/NAD(P)-binding domain"/>
    <property type="match status" value="1"/>
</dbReference>
<dbReference type="PRINTS" id="PR00411">
    <property type="entry name" value="PNDRDTASEI"/>
</dbReference>
<dbReference type="SUPFAM" id="SSF46977">
    <property type="entry name" value="Succinate dehydrogenase/fumarate reductase flavoprotein C-terminal domain"/>
    <property type="match status" value="1"/>
</dbReference>
<evidence type="ECO:0000256" key="4">
    <source>
        <dbReference type="ARBA" id="ARBA00012173"/>
    </source>
</evidence>
<evidence type="ECO:0000256" key="7">
    <source>
        <dbReference type="ARBA" id="ARBA00022827"/>
    </source>
</evidence>